<name>A0A814ABP7_ADIRI</name>
<dbReference type="EMBL" id="CAJNOR010000423">
    <property type="protein sequence ID" value="CAF0910001.1"/>
    <property type="molecule type" value="Genomic_DNA"/>
</dbReference>
<reference evidence="1" key="1">
    <citation type="submission" date="2021-02" db="EMBL/GenBank/DDBJ databases">
        <authorList>
            <person name="Nowell W R."/>
        </authorList>
    </citation>
    <scope>NUCLEOTIDE SEQUENCE</scope>
</reference>
<gene>
    <name evidence="1" type="ORF">XAT740_LOCUS8483</name>
</gene>
<proteinExistence type="predicted"/>
<sequence length="99" mass="10858">MSTTTTTASASTAISNQSSPKEIIIDLCTTVGEVFSKFSVLLRDLDANYQNVLSANEQNQAVAGWDERSVAMFRQAVEIFGISVRDISTAVAEKRIRER</sequence>
<accession>A0A814ABP7</accession>
<evidence type="ECO:0000313" key="1">
    <source>
        <dbReference type="EMBL" id="CAF0910001.1"/>
    </source>
</evidence>
<dbReference type="Proteomes" id="UP000663828">
    <property type="component" value="Unassembled WGS sequence"/>
</dbReference>
<dbReference type="AlphaFoldDB" id="A0A814ABP7"/>
<keyword evidence="2" id="KW-1185">Reference proteome</keyword>
<comment type="caution">
    <text evidence="1">The sequence shown here is derived from an EMBL/GenBank/DDBJ whole genome shotgun (WGS) entry which is preliminary data.</text>
</comment>
<evidence type="ECO:0000313" key="2">
    <source>
        <dbReference type="Proteomes" id="UP000663828"/>
    </source>
</evidence>
<protein>
    <submittedName>
        <fullName evidence="1">Uncharacterized protein</fullName>
    </submittedName>
</protein>
<organism evidence="1 2">
    <name type="scientific">Adineta ricciae</name>
    <name type="common">Rotifer</name>
    <dbReference type="NCBI Taxonomy" id="249248"/>
    <lineage>
        <taxon>Eukaryota</taxon>
        <taxon>Metazoa</taxon>
        <taxon>Spiralia</taxon>
        <taxon>Gnathifera</taxon>
        <taxon>Rotifera</taxon>
        <taxon>Eurotatoria</taxon>
        <taxon>Bdelloidea</taxon>
        <taxon>Adinetida</taxon>
        <taxon>Adinetidae</taxon>
        <taxon>Adineta</taxon>
    </lineage>
</organism>